<dbReference type="InterPro" id="IPR003430">
    <property type="entry name" value="Phenol_Hydrox"/>
</dbReference>
<sequence length="533" mass="60942">MADGIAMNRDVKVAAQDVHRWLQDMGWNAPGVRSKYPSKYRFNPGTREQFKLIVGEYCRMEEEKDDRQYGSLSDGMARLEAGRRVEPRWAEAMKFVSNFLEMGEYASIAGSALLYDAVTSPEQRNGYLAQVEDEVRHTNQLGYLKKYFASQYHDPAGFTDARRHRYGNPLFMSNRQQACEAFVSGDPVQVSLNLQMVAEACFTNPLVVAMTQLAAANGDEITPTVFLSIQSDELRHMANGYHTMVSVVDDADNMQYLQTDLENAFWIQHKGFTPMVGRAFEYGAVNRGDPWAETWDRWVYEDWGGIWMGRFSRFGLESPRNLPDAKFEAYWGQHDAFAAMFALWPFIGCRIELPTPRDQDWFEKHYPGWGDSAGQVFQEWERQGVADPANRTMPVEWLTANKKHIAMCRVCQSTILKVTPGRPGTVATERNPTGCDLRITEYAGRRHAFCSHWCERMFLTEPERYTAQNFFEIFDGWELSEIVRATGGVRSDGQTLVAQPHLRSDRLWTLDDLAACRISIRNPLTAGVSFEKH</sequence>
<gene>
    <name evidence="3" type="ORF">D3874_24940</name>
</gene>
<accession>A0A418WIG8</accession>
<evidence type="ECO:0000256" key="2">
    <source>
        <dbReference type="ARBA" id="ARBA00023033"/>
    </source>
</evidence>
<organism evidence="3 4">
    <name type="scientific">Oleomonas cavernae</name>
    <dbReference type="NCBI Taxonomy" id="2320859"/>
    <lineage>
        <taxon>Bacteria</taxon>
        <taxon>Pseudomonadati</taxon>
        <taxon>Pseudomonadota</taxon>
        <taxon>Alphaproteobacteria</taxon>
        <taxon>Acetobacterales</taxon>
        <taxon>Acetobacteraceae</taxon>
        <taxon>Oleomonas</taxon>
    </lineage>
</organism>
<dbReference type="EMBL" id="QYUK01000011">
    <property type="protein sequence ID" value="RJF89808.1"/>
    <property type="molecule type" value="Genomic_DNA"/>
</dbReference>
<proteinExistence type="predicted"/>
<protein>
    <submittedName>
        <fullName evidence="3">Methane monooxygenase</fullName>
    </submittedName>
</protein>
<keyword evidence="2 3" id="KW-0503">Monooxygenase</keyword>
<dbReference type="RefSeq" id="WP_119782044.1">
    <property type="nucleotide sequence ID" value="NZ_QYUK01000011.1"/>
</dbReference>
<dbReference type="InterPro" id="IPR012348">
    <property type="entry name" value="RNR-like"/>
</dbReference>
<dbReference type="Gene3D" id="1.10.620.20">
    <property type="entry name" value="Ribonucleotide Reductase, subunit A"/>
    <property type="match status" value="1"/>
</dbReference>
<dbReference type="AlphaFoldDB" id="A0A418WIG8"/>
<dbReference type="InterPro" id="IPR009078">
    <property type="entry name" value="Ferritin-like_SF"/>
</dbReference>
<keyword evidence="4" id="KW-1185">Reference proteome</keyword>
<name>A0A418WIG8_9PROT</name>
<comment type="caution">
    <text evidence="3">The sequence shown here is derived from an EMBL/GenBank/DDBJ whole genome shotgun (WGS) entry which is preliminary data.</text>
</comment>
<dbReference type="GO" id="GO:0004497">
    <property type="term" value="F:monooxygenase activity"/>
    <property type="evidence" value="ECO:0007669"/>
    <property type="project" value="UniProtKB-KW"/>
</dbReference>
<reference evidence="3 4" key="1">
    <citation type="submission" date="2018-09" db="EMBL/GenBank/DDBJ databases">
        <authorList>
            <person name="Zhu H."/>
        </authorList>
    </citation>
    <scope>NUCLEOTIDE SEQUENCE [LARGE SCALE GENOMIC DNA]</scope>
    <source>
        <strain evidence="3 4">K1W22B-8</strain>
    </source>
</reference>
<dbReference type="Proteomes" id="UP000284605">
    <property type="component" value="Unassembled WGS sequence"/>
</dbReference>
<evidence type="ECO:0000313" key="4">
    <source>
        <dbReference type="Proteomes" id="UP000284605"/>
    </source>
</evidence>
<evidence type="ECO:0000313" key="3">
    <source>
        <dbReference type="EMBL" id="RJF89808.1"/>
    </source>
</evidence>
<dbReference type="Pfam" id="PF02332">
    <property type="entry name" value="Phenol_Hydrox"/>
    <property type="match status" value="1"/>
</dbReference>
<evidence type="ECO:0000256" key="1">
    <source>
        <dbReference type="ARBA" id="ARBA00023002"/>
    </source>
</evidence>
<keyword evidence="1" id="KW-0560">Oxidoreductase</keyword>
<dbReference type="SUPFAM" id="SSF47240">
    <property type="entry name" value="Ferritin-like"/>
    <property type="match status" value="1"/>
</dbReference>
<dbReference type="OrthoDB" id="7591937at2"/>